<organism evidence="1 2">
    <name type="scientific">Pochonia chlamydosporia 170</name>
    <dbReference type="NCBI Taxonomy" id="1380566"/>
    <lineage>
        <taxon>Eukaryota</taxon>
        <taxon>Fungi</taxon>
        <taxon>Dikarya</taxon>
        <taxon>Ascomycota</taxon>
        <taxon>Pezizomycotina</taxon>
        <taxon>Sordariomycetes</taxon>
        <taxon>Hypocreomycetidae</taxon>
        <taxon>Hypocreales</taxon>
        <taxon>Clavicipitaceae</taxon>
        <taxon>Pochonia</taxon>
    </lineage>
</organism>
<accession>A0A179F7W8</accession>
<protein>
    <submittedName>
        <fullName evidence="1">Uncharacterized protein</fullName>
    </submittedName>
</protein>
<proteinExistence type="predicted"/>
<dbReference type="KEGG" id="pchm:VFPPC_09345"/>
<comment type="caution">
    <text evidence="1">The sequence shown here is derived from an EMBL/GenBank/DDBJ whole genome shotgun (WGS) entry which is preliminary data.</text>
</comment>
<dbReference type="Proteomes" id="UP000078397">
    <property type="component" value="Unassembled WGS sequence"/>
</dbReference>
<gene>
    <name evidence="1" type="ORF">VFPPC_09345</name>
</gene>
<dbReference type="EMBL" id="LSBJ02000007">
    <property type="protein sequence ID" value="OAQ61516.1"/>
    <property type="molecule type" value="Genomic_DNA"/>
</dbReference>
<evidence type="ECO:0000313" key="2">
    <source>
        <dbReference type="Proteomes" id="UP000078397"/>
    </source>
</evidence>
<dbReference type="OrthoDB" id="5073671at2759"/>
<name>A0A179F7W8_METCM</name>
<reference evidence="1 2" key="1">
    <citation type="journal article" date="2016" name="PLoS Pathog.">
        <title>Biosynthesis of antibiotic leucinostatins in bio-control fungus Purpureocillium lilacinum and their inhibition on phytophthora revealed by genome mining.</title>
        <authorList>
            <person name="Wang G."/>
            <person name="Liu Z."/>
            <person name="Lin R."/>
            <person name="Li E."/>
            <person name="Mao Z."/>
            <person name="Ling J."/>
            <person name="Yang Y."/>
            <person name="Yin W.B."/>
            <person name="Xie B."/>
        </authorList>
    </citation>
    <scope>NUCLEOTIDE SEQUENCE [LARGE SCALE GENOMIC DNA]</scope>
    <source>
        <strain evidence="1">170</strain>
    </source>
</reference>
<dbReference type="RefSeq" id="XP_018139220.1">
    <property type="nucleotide sequence ID" value="XM_018287899.1"/>
</dbReference>
<keyword evidence="2" id="KW-1185">Reference proteome</keyword>
<dbReference type="AlphaFoldDB" id="A0A179F7W8"/>
<sequence>MDINRAISNGPVKRDLSSVLTPNKADDCIVDHDELPPAYTELPDLQVLPSYLSACPLKPHRPFPDIIRAHHRLSQLNSITLSGPDKERLYYVEVHKGFQRLDPLGYRAGVLLRNGPHSKDEVLAAAGEETQSALRIYAVPSAPDSNSVFFLPPMAFGTNSRAMTMERMRPGTLDGGFHTFTFFVEIEPLRSFRRQKFEWVQDMDHIGASAKACSFKLVRVMRIDGKSGEGETCKSEAPSSGVSDGSVYGETVATFAFPHSTLTSREAFTLRTLGSAKDGRLGERAQIAIVVTALRLWHFLIKGQLQR</sequence>
<evidence type="ECO:0000313" key="1">
    <source>
        <dbReference type="EMBL" id="OAQ61516.1"/>
    </source>
</evidence>
<dbReference type="STRING" id="1380566.A0A179F7W8"/>
<dbReference type="GeneID" id="28851893"/>